<evidence type="ECO:0000313" key="3">
    <source>
        <dbReference type="Proteomes" id="UP001644719"/>
    </source>
</evidence>
<dbReference type="Pfam" id="PF12822">
    <property type="entry name" value="ECF_trnsprt"/>
    <property type="match status" value="1"/>
</dbReference>
<name>A0ABX2H9Q4_9FIRM</name>
<dbReference type="Gene3D" id="1.10.1760.20">
    <property type="match status" value="1"/>
</dbReference>
<keyword evidence="1" id="KW-1133">Transmembrane helix</keyword>
<evidence type="ECO:0000256" key="1">
    <source>
        <dbReference type="SAM" id="Phobius"/>
    </source>
</evidence>
<evidence type="ECO:0000313" key="2">
    <source>
        <dbReference type="EMBL" id="NSG86915.1"/>
    </source>
</evidence>
<dbReference type="RefSeq" id="WP_148462189.1">
    <property type="nucleotide sequence ID" value="NZ_JAAITS010000053.1"/>
</dbReference>
<dbReference type="InterPro" id="IPR030949">
    <property type="entry name" value="ECF_S_folate_fam"/>
</dbReference>
<dbReference type="NCBIfam" id="TIGR04518">
    <property type="entry name" value="ECF_S_folT_fam"/>
    <property type="match status" value="1"/>
</dbReference>
<organism evidence="2 3">
    <name type="scientific">Blautia faecis</name>
    <dbReference type="NCBI Taxonomy" id="871665"/>
    <lineage>
        <taxon>Bacteria</taxon>
        <taxon>Bacillati</taxon>
        <taxon>Bacillota</taxon>
        <taxon>Clostridia</taxon>
        <taxon>Lachnospirales</taxon>
        <taxon>Lachnospiraceae</taxon>
        <taxon>Blautia</taxon>
    </lineage>
</organism>
<proteinExistence type="predicted"/>
<feature type="transmembrane region" description="Helical" evidence="1">
    <location>
        <begin position="80"/>
        <end position="100"/>
    </location>
</feature>
<feature type="transmembrane region" description="Helical" evidence="1">
    <location>
        <begin position="146"/>
        <end position="165"/>
    </location>
</feature>
<protein>
    <submittedName>
        <fullName evidence="2">Folate family ECF transporter S component</fullName>
    </submittedName>
</protein>
<accession>A0ABX2H9Q4</accession>
<comment type="caution">
    <text evidence="2">The sequence shown here is derived from an EMBL/GenBank/DDBJ whole genome shotgun (WGS) entry which is preliminary data.</text>
</comment>
<keyword evidence="1" id="KW-0472">Membrane</keyword>
<dbReference type="Proteomes" id="UP001644719">
    <property type="component" value="Unassembled WGS sequence"/>
</dbReference>
<keyword evidence="3" id="KW-1185">Reference proteome</keyword>
<feature type="transmembrane region" description="Helical" evidence="1">
    <location>
        <begin position="112"/>
        <end position="140"/>
    </location>
</feature>
<keyword evidence="1" id="KW-0812">Transmembrane</keyword>
<reference evidence="2 3" key="1">
    <citation type="journal article" date="2020" name="Cell Host Microbe">
        <title>Functional and Genomic Variation between Human-Derived Isolates of Lachnospiraceae Reveals Inter- and Intra-Species Diversity.</title>
        <authorList>
            <person name="Sorbara M.T."/>
            <person name="Littmann E.R."/>
            <person name="Fontana E."/>
            <person name="Moody T.U."/>
            <person name="Kohout C.E."/>
            <person name="Gjonbalaj M."/>
            <person name="Eaton V."/>
            <person name="Seok R."/>
            <person name="Leiner I.M."/>
            <person name="Pamer E.G."/>
        </authorList>
    </citation>
    <scope>NUCLEOTIDE SEQUENCE [LARGE SCALE GENOMIC DNA]</scope>
    <source>
        <strain evidence="2 3">MSK.17.74</strain>
    </source>
</reference>
<sequence>MHKNKQTWSVKTLVFLALLVAIQLVLSRVLVIDLGVYRITLGTVATVLAGLWMGPVAGGVEGAVADIIGCFMKGYGVNPLITLSAVAWGVIPGLAGKLMAEKNRKVKTVVMCVAIAVSGVVGTLGLTTAGLVMIGANFYAIMPGRLVQFAIMTPIYCVLTSLLYFSPLTGMVVGNIRPAKLEKKTV</sequence>
<dbReference type="InterPro" id="IPR024529">
    <property type="entry name" value="ECF_trnsprt_substrate-spec"/>
</dbReference>
<dbReference type="EMBL" id="JAAITS010000053">
    <property type="protein sequence ID" value="NSG86915.1"/>
    <property type="molecule type" value="Genomic_DNA"/>
</dbReference>
<gene>
    <name evidence="2" type="ORF">G5B17_16210</name>
</gene>